<evidence type="ECO:0000313" key="2">
    <source>
        <dbReference type="Proteomes" id="UP000198817"/>
    </source>
</evidence>
<evidence type="ECO:0000313" key="1">
    <source>
        <dbReference type="EMBL" id="SFU69989.1"/>
    </source>
</evidence>
<sequence length="155" mass="16703">MKRINAEELMKIPAVRAWLGPVPDWEIKQMLDCFSFRGAEVQANEVVTTDGQAALYLPNDGDSPAAGFGYQAVDAQGNPLSKAGIRRTRTLQMEPILQLTASPASFHVGEASGIVLFFGPKVLQGSCFAMGCAGTHLRIRRKLEDALLSGPDLSD</sequence>
<gene>
    <name evidence="1" type="ORF">SAMN05216508_1379</name>
</gene>
<dbReference type="Proteomes" id="UP000198817">
    <property type="component" value="Unassembled WGS sequence"/>
</dbReference>
<organism evidence="1 2">
    <name type="scientific">Eubacterium pyruvativorans</name>
    <dbReference type="NCBI Taxonomy" id="155865"/>
    <lineage>
        <taxon>Bacteria</taxon>
        <taxon>Bacillati</taxon>
        <taxon>Bacillota</taxon>
        <taxon>Clostridia</taxon>
        <taxon>Eubacteriales</taxon>
        <taxon>Eubacteriaceae</taxon>
        <taxon>Eubacterium</taxon>
    </lineage>
</organism>
<proteinExistence type="predicted"/>
<dbReference type="AlphaFoldDB" id="A0A1I7IAN2"/>
<accession>A0A1I7IAN2</accession>
<name>A0A1I7IAN2_9FIRM</name>
<dbReference type="RefSeq" id="WP_143096073.1">
    <property type="nucleotide sequence ID" value="NZ_FOWF01000039.1"/>
</dbReference>
<protein>
    <submittedName>
        <fullName evidence="1">Uncharacterized protein</fullName>
    </submittedName>
</protein>
<reference evidence="1 2" key="1">
    <citation type="submission" date="2016-10" db="EMBL/GenBank/DDBJ databases">
        <authorList>
            <person name="de Groot N.N."/>
        </authorList>
    </citation>
    <scope>NUCLEOTIDE SEQUENCE [LARGE SCALE GENOMIC DNA]</scope>
    <source>
        <strain evidence="1 2">KHGC13</strain>
    </source>
</reference>
<keyword evidence="2" id="KW-1185">Reference proteome</keyword>
<dbReference type="EMBL" id="FPBT01000037">
    <property type="protein sequence ID" value="SFU69989.1"/>
    <property type="molecule type" value="Genomic_DNA"/>
</dbReference>